<dbReference type="Proteomes" id="UP000284403">
    <property type="component" value="Unassembled WGS sequence"/>
</dbReference>
<accession>A0A3R7LLC4</accession>
<dbReference type="RefSeq" id="XP_029224035.1">
    <property type="nucleotide sequence ID" value="XM_029375950.1"/>
</dbReference>
<evidence type="ECO:0000256" key="1">
    <source>
        <dbReference type="SAM" id="MobiDB-lite"/>
    </source>
</evidence>
<dbReference type="GeneID" id="40322735"/>
<evidence type="ECO:0000313" key="2">
    <source>
        <dbReference type="EMBL" id="RNE99413.1"/>
    </source>
</evidence>
<dbReference type="AlphaFoldDB" id="A0A3R7LLC4"/>
<gene>
    <name evidence="2" type="ORF">Tco025E_09124</name>
</gene>
<evidence type="ECO:0000313" key="3">
    <source>
        <dbReference type="Proteomes" id="UP000284403"/>
    </source>
</evidence>
<dbReference type="EMBL" id="MKKU01000959">
    <property type="protein sequence ID" value="RNE99413.1"/>
    <property type="molecule type" value="Genomic_DNA"/>
</dbReference>
<organism evidence="2 3">
    <name type="scientific">Trypanosoma conorhini</name>
    <dbReference type="NCBI Taxonomy" id="83891"/>
    <lineage>
        <taxon>Eukaryota</taxon>
        <taxon>Discoba</taxon>
        <taxon>Euglenozoa</taxon>
        <taxon>Kinetoplastea</taxon>
        <taxon>Metakinetoplastina</taxon>
        <taxon>Trypanosomatida</taxon>
        <taxon>Trypanosomatidae</taxon>
        <taxon>Trypanosoma</taxon>
    </lineage>
</organism>
<feature type="region of interest" description="Disordered" evidence="1">
    <location>
        <begin position="109"/>
        <end position="153"/>
    </location>
</feature>
<keyword evidence="3" id="KW-1185">Reference proteome</keyword>
<reference evidence="2 3" key="1">
    <citation type="journal article" date="2018" name="BMC Genomics">
        <title>Genomic comparison of Trypanosoma conorhini and Trypanosoma rangeli to Trypanosoma cruzi strains of high and low virulence.</title>
        <authorList>
            <person name="Bradwell K.R."/>
            <person name="Koparde V.N."/>
            <person name="Matveyev A.V."/>
            <person name="Serrano M.G."/>
            <person name="Alves J.M."/>
            <person name="Parikh H."/>
            <person name="Huang B."/>
            <person name="Lee V."/>
            <person name="Espinosa-Alvarez O."/>
            <person name="Ortiz P.A."/>
            <person name="Costa-Martins A.G."/>
            <person name="Teixeira M.M."/>
            <person name="Buck G.A."/>
        </authorList>
    </citation>
    <scope>NUCLEOTIDE SEQUENCE [LARGE SCALE GENOMIC DNA]</scope>
    <source>
        <strain evidence="2 3">025E</strain>
    </source>
</reference>
<sequence>MRVGPLPRGIFSAAAFDGRPAVGDGALQATDAPVAEDDCVREGEKLWGAGNPLRRPVKVERECGAHGVEAVRYTNVSRPSLIFEWGHVCVGFLGPSECLSRLRRASRLPEKLQKPRAPDPHTHAGGGGPFAGAAEKRGRGSRGCGRQRDGVQGAACCGRARRRVPGGGA</sequence>
<name>A0A3R7LLC4_9TRYP</name>
<proteinExistence type="predicted"/>
<comment type="caution">
    <text evidence="2">The sequence shown here is derived from an EMBL/GenBank/DDBJ whole genome shotgun (WGS) entry which is preliminary data.</text>
</comment>
<protein>
    <submittedName>
        <fullName evidence="2">Uncharacterized protein</fullName>
    </submittedName>
</protein>
<feature type="compositionally biased region" description="Basic and acidic residues" evidence="1">
    <location>
        <begin position="109"/>
        <end position="122"/>
    </location>
</feature>